<dbReference type="RefSeq" id="WP_008870826.1">
    <property type="nucleotide sequence ID" value="NZ_ACJN02000003.1"/>
</dbReference>
<dbReference type="PROSITE" id="PS01305">
    <property type="entry name" value="MOAA_NIFB_PQQE"/>
    <property type="match status" value="1"/>
</dbReference>
<dbReference type="InterPro" id="IPR017200">
    <property type="entry name" value="PqqE-like"/>
</dbReference>
<dbReference type="NCBIfam" id="TIGR04085">
    <property type="entry name" value="rSAM_more_4Fe4S"/>
    <property type="match status" value="1"/>
</dbReference>
<proteinExistence type="predicted"/>
<dbReference type="PANTHER" id="PTHR11228">
    <property type="entry name" value="RADICAL SAM DOMAIN PROTEIN"/>
    <property type="match status" value="1"/>
</dbReference>
<dbReference type="OrthoDB" id="9782387at2"/>
<dbReference type="InterPro" id="IPR013785">
    <property type="entry name" value="Aldolase_TIM"/>
</dbReference>
<evidence type="ECO:0000256" key="3">
    <source>
        <dbReference type="ARBA" id="ARBA00022691"/>
    </source>
</evidence>
<dbReference type="InterPro" id="IPR023885">
    <property type="entry name" value="4Fe4S-binding_SPASM_dom"/>
</dbReference>
<dbReference type="CDD" id="cd01335">
    <property type="entry name" value="Radical_SAM"/>
    <property type="match status" value="1"/>
</dbReference>
<keyword evidence="4" id="KW-0479">Metal-binding</keyword>
<dbReference type="Proteomes" id="UP000005496">
    <property type="component" value="Unassembled WGS sequence"/>
</dbReference>
<dbReference type="InterPro" id="IPR050377">
    <property type="entry name" value="Radical_SAM_PqqE_MftC-like"/>
</dbReference>
<sequence length="348" mass="39342">MSKCNKFWGNHFSQPEIEKARTTGRILSMELELSMACNLRCIYCYAESGAPLENELRFEEITAAVDQAVELGARRIIVLGGGEPLAHPQILPVLQHIYKRGAAIDLFTNGTLITAETAEIFAELGVSPVIKMNSMNPEVQDRLAGRPGAFQDISQGFKHLQQAGYPSSGLALGVQTVICRHNLDELPEMWAWIRENSMVPYFETITLQGRARKHPDLFLEPEEIRDLFQRLSLMDKERFGFEWEPHPPVAGLTCMRHLYTCTVTVHGDVIPCPGVNIKVGNIRRDSLARILHQSRVVQDLRNIRENIKGACRDCELHPYCYGCRGMAYQYTGDYLAADPLCWKNPERI</sequence>
<comment type="caution">
    <text evidence="8">The sequence shown here is derived from an EMBL/GenBank/DDBJ whole genome shotgun (WGS) entry which is preliminary data.</text>
</comment>
<dbReference type="GO" id="GO:0003824">
    <property type="term" value="F:catalytic activity"/>
    <property type="evidence" value="ECO:0007669"/>
    <property type="project" value="InterPro"/>
</dbReference>
<dbReference type="GO" id="GO:0051539">
    <property type="term" value="F:4 iron, 4 sulfur cluster binding"/>
    <property type="evidence" value="ECO:0007669"/>
    <property type="project" value="UniProtKB-KW"/>
</dbReference>
<evidence type="ECO:0000313" key="8">
    <source>
        <dbReference type="EMBL" id="EFI33474.1"/>
    </source>
</evidence>
<dbReference type="EMBL" id="ACJN02000003">
    <property type="protein sequence ID" value="EFI33474.1"/>
    <property type="molecule type" value="Genomic_DNA"/>
</dbReference>
<dbReference type="PROSITE" id="PS51918">
    <property type="entry name" value="RADICAL_SAM"/>
    <property type="match status" value="1"/>
</dbReference>
<reference evidence="8" key="1">
    <citation type="submission" date="2010-05" db="EMBL/GenBank/DDBJ databases">
        <title>The draft genome of Desulfonatronospira thiodismutans ASO3-1.</title>
        <authorList>
            <consortium name="US DOE Joint Genome Institute (JGI-PGF)"/>
            <person name="Lucas S."/>
            <person name="Copeland A."/>
            <person name="Lapidus A."/>
            <person name="Cheng J.-F."/>
            <person name="Bruce D."/>
            <person name="Goodwin L."/>
            <person name="Pitluck S."/>
            <person name="Chertkov O."/>
            <person name="Brettin T."/>
            <person name="Detter J.C."/>
            <person name="Han C."/>
            <person name="Land M.L."/>
            <person name="Hauser L."/>
            <person name="Kyrpides N."/>
            <person name="Mikhailova N."/>
            <person name="Muyzer G."/>
            <person name="Woyke T."/>
        </authorList>
    </citation>
    <scope>NUCLEOTIDE SEQUENCE [LARGE SCALE GENOMIC DNA]</scope>
    <source>
        <strain evidence="8">ASO3-1</strain>
    </source>
</reference>
<dbReference type="InterPro" id="IPR058240">
    <property type="entry name" value="rSAM_sf"/>
</dbReference>
<evidence type="ECO:0000256" key="5">
    <source>
        <dbReference type="ARBA" id="ARBA00023004"/>
    </source>
</evidence>
<organism evidence="8 9">
    <name type="scientific">Desulfonatronospira thiodismutans ASO3-1</name>
    <dbReference type="NCBI Taxonomy" id="555779"/>
    <lineage>
        <taxon>Bacteria</taxon>
        <taxon>Pseudomonadati</taxon>
        <taxon>Thermodesulfobacteriota</taxon>
        <taxon>Desulfovibrionia</taxon>
        <taxon>Desulfovibrionales</taxon>
        <taxon>Desulfonatronovibrionaceae</taxon>
        <taxon>Desulfonatronospira</taxon>
    </lineage>
</organism>
<evidence type="ECO:0000259" key="7">
    <source>
        <dbReference type="PROSITE" id="PS51918"/>
    </source>
</evidence>
<dbReference type="GO" id="GO:0046872">
    <property type="term" value="F:metal ion binding"/>
    <property type="evidence" value="ECO:0007669"/>
    <property type="project" value="UniProtKB-KW"/>
</dbReference>
<dbReference type="GO" id="GO:0032324">
    <property type="term" value="P:molybdopterin cofactor biosynthetic process"/>
    <property type="evidence" value="ECO:0007669"/>
    <property type="project" value="UniProtKB-ARBA"/>
</dbReference>
<dbReference type="Pfam" id="PF04055">
    <property type="entry name" value="Radical_SAM"/>
    <property type="match status" value="1"/>
</dbReference>
<dbReference type="Gene3D" id="3.20.20.70">
    <property type="entry name" value="Aldolase class I"/>
    <property type="match status" value="1"/>
</dbReference>
<dbReference type="SUPFAM" id="SSF102114">
    <property type="entry name" value="Radical SAM enzymes"/>
    <property type="match status" value="1"/>
</dbReference>
<protein>
    <submittedName>
        <fullName evidence="8">Radical SAM domain protein</fullName>
    </submittedName>
</protein>
<comment type="cofactor">
    <cofactor evidence="1">
        <name>[4Fe-4S] cluster</name>
        <dbReference type="ChEBI" id="CHEBI:49883"/>
    </cofactor>
</comment>
<keyword evidence="6" id="KW-0411">Iron-sulfur</keyword>
<dbReference type="AlphaFoldDB" id="D6SS08"/>
<dbReference type="Pfam" id="PF13186">
    <property type="entry name" value="SPASM"/>
    <property type="match status" value="1"/>
</dbReference>
<gene>
    <name evidence="8" type="ORF">Dthio_PD0808</name>
</gene>
<dbReference type="eggNOG" id="COG0535">
    <property type="taxonomic scope" value="Bacteria"/>
</dbReference>
<keyword evidence="5" id="KW-0408">Iron</keyword>
<dbReference type="PIRSF" id="PIRSF037420">
    <property type="entry name" value="PQQ_syn_pqqE"/>
    <property type="match status" value="1"/>
</dbReference>
<feature type="domain" description="Radical SAM core" evidence="7">
    <location>
        <begin position="21"/>
        <end position="242"/>
    </location>
</feature>
<evidence type="ECO:0000256" key="4">
    <source>
        <dbReference type="ARBA" id="ARBA00022723"/>
    </source>
</evidence>
<evidence type="ECO:0000256" key="1">
    <source>
        <dbReference type="ARBA" id="ARBA00001966"/>
    </source>
</evidence>
<keyword evidence="3" id="KW-0949">S-adenosyl-L-methionine</keyword>
<dbReference type="InterPro" id="IPR007197">
    <property type="entry name" value="rSAM"/>
</dbReference>
<dbReference type="SMART" id="SM00729">
    <property type="entry name" value="Elp3"/>
    <property type="match status" value="1"/>
</dbReference>
<accession>D6SS08</accession>
<evidence type="ECO:0000256" key="6">
    <source>
        <dbReference type="ARBA" id="ARBA00023014"/>
    </source>
</evidence>
<dbReference type="InterPro" id="IPR006638">
    <property type="entry name" value="Elp3/MiaA/NifB-like_rSAM"/>
</dbReference>
<dbReference type="SFLD" id="SFLDG01067">
    <property type="entry name" value="SPASM/twitch_domain_containing"/>
    <property type="match status" value="1"/>
</dbReference>
<keyword evidence="2" id="KW-0004">4Fe-4S</keyword>
<evidence type="ECO:0000313" key="9">
    <source>
        <dbReference type="Proteomes" id="UP000005496"/>
    </source>
</evidence>
<dbReference type="SFLD" id="SFLDG01386">
    <property type="entry name" value="main_SPASM_domain-containing"/>
    <property type="match status" value="1"/>
</dbReference>
<evidence type="ECO:0000256" key="2">
    <source>
        <dbReference type="ARBA" id="ARBA00022485"/>
    </source>
</evidence>
<dbReference type="SFLD" id="SFLDS00029">
    <property type="entry name" value="Radical_SAM"/>
    <property type="match status" value="1"/>
</dbReference>
<name>D6SS08_9BACT</name>
<dbReference type="PANTHER" id="PTHR11228:SF34">
    <property type="entry name" value="TUNGSTEN-CONTAINING ALDEHYDE FERREDOXIN OXIDOREDUCTASE COFACTOR MODIFYING PROTEIN"/>
    <property type="match status" value="1"/>
</dbReference>
<keyword evidence="9" id="KW-1185">Reference proteome</keyword>
<dbReference type="InterPro" id="IPR000385">
    <property type="entry name" value="MoaA_NifB_PqqE_Fe-S-bd_CS"/>
</dbReference>